<gene>
    <name evidence="2" type="ORF">M6B38_163165</name>
</gene>
<dbReference type="EMBL" id="JANAVB010033011">
    <property type="protein sequence ID" value="KAJ6809763.1"/>
    <property type="molecule type" value="Genomic_DNA"/>
</dbReference>
<name>A0AAX6F0D8_IRIPA</name>
<proteinExistence type="predicted"/>
<dbReference type="Proteomes" id="UP001140949">
    <property type="component" value="Unassembled WGS sequence"/>
</dbReference>
<evidence type="ECO:0000313" key="2">
    <source>
        <dbReference type="EMBL" id="KAJ6809763.1"/>
    </source>
</evidence>
<accession>A0AAX6F0D8</accession>
<evidence type="ECO:0000313" key="3">
    <source>
        <dbReference type="Proteomes" id="UP001140949"/>
    </source>
</evidence>
<feature type="chain" id="PRO_5043590130" description="Secreted protein" evidence="1">
    <location>
        <begin position="18"/>
        <end position="76"/>
    </location>
</feature>
<comment type="caution">
    <text evidence="2">The sequence shown here is derived from an EMBL/GenBank/DDBJ whole genome shotgun (WGS) entry which is preliminary data.</text>
</comment>
<reference evidence="2" key="1">
    <citation type="journal article" date="2023" name="GigaByte">
        <title>Genome assembly of the bearded iris, Iris pallida Lam.</title>
        <authorList>
            <person name="Bruccoleri R.E."/>
            <person name="Oakeley E.J."/>
            <person name="Faust A.M.E."/>
            <person name="Altorfer M."/>
            <person name="Dessus-Babus S."/>
            <person name="Burckhardt D."/>
            <person name="Oertli M."/>
            <person name="Naumann U."/>
            <person name="Petersen F."/>
            <person name="Wong J."/>
        </authorList>
    </citation>
    <scope>NUCLEOTIDE SEQUENCE</scope>
    <source>
        <strain evidence="2">GSM-AAB239-AS_SAM_17_03QT</strain>
    </source>
</reference>
<evidence type="ECO:0000256" key="1">
    <source>
        <dbReference type="SAM" id="SignalP"/>
    </source>
</evidence>
<reference evidence="2" key="2">
    <citation type="submission" date="2023-04" db="EMBL/GenBank/DDBJ databases">
        <authorList>
            <person name="Bruccoleri R.E."/>
            <person name="Oakeley E.J."/>
            <person name="Faust A.-M."/>
            <person name="Dessus-Babus S."/>
            <person name="Altorfer M."/>
            <person name="Burckhardt D."/>
            <person name="Oertli M."/>
            <person name="Naumann U."/>
            <person name="Petersen F."/>
            <person name="Wong J."/>
        </authorList>
    </citation>
    <scope>NUCLEOTIDE SEQUENCE</scope>
    <source>
        <strain evidence="2">GSM-AAB239-AS_SAM_17_03QT</strain>
        <tissue evidence="2">Leaf</tissue>
    </source>
</reference>
<feature type="signal peptide" evidence="1">
    <location>
        <begin position="1"/>
        <end position="17"/>
    </location>
</feature>
<sequence>MLCMFVLLLGARRPVRDLVPIAVVSAVPGRGCVHFIYVYGCMTKPIRVYLRVRICVGWSRSDLESIKCQVQDFCSV</sequence>
<keyword evidence="1" id="KW-0732">Signal</keyword>
<evidence type="ECO:0008006" key="4">
    <source>
        <dbReference type="Google" id="ProtNLM"/>
    </source>
</evidence>
<protein>
    <recommendedName>
        <fullName evidence="4">Secreted protein</fullName>
    </recommendedName>
</protein>
<keyword evidence="3" id="KW-1185">Reference proteome</keyword>
<dbReference type="AlphaFoldDB" id="A0AAX6F0D8"/>
<organism evidence="2 3">
    <name type="scientific">Iris pallida</name>
    <name type="common">Sweet iris</name>
    <dbReference type="NCBI Taxonomy" id="29817"/>
    <lineage>
        <taxon>Eukaryota</taxon>
        <taxon>Viridiplantae</taxon>
        <taxon>Streptophyta</taxon>
        <taxon>Embryophyta</taxon>
        <taxon>Tracheophyta</taxon>
        <taxon>Spermatophyta</taxon>
        <taxon>Magnoliopsida</taxon>
        <taxon>Liliopsida</taxon>
        <taxon>Asparagales</taxon>
        <taxon>Iridaceae</taxon>
        <taxon>Iridoideae</taxon>
        <taxon>Irideae</taxon>
        <taxon>Iris</taxon>
    </lineage>
</organism>